<dbReference type="SUPFAM" id="SSF48264">
    <property type="entry name" value="Cytochrome P450"/>
    <property type="match status" value="1"/>
</dbReference>
<comment type="similarity">
    <text evidence="1">Belongs to the cytochrome P450 family.</text>
</comment>
<dbReference type="PRINTS" id="PR00385">
    <property type="entry name" value="P450"/>
</dbReference>
<dbReference type="EMBL" id="JAVHJO010000016">
    <property type="protein sequence ID" value="KAK6526359.1"/>
    <property type="molecule type" value="Genomic_DNA"/>
</dbReference>
<feature type="binding site" description="axial binding residue" evidence="3">
    <location>
        <position position="453"/>
    </location>
    <ligand>
        <name>heme</name>
        <dbReference type="ChEBI" id="CHEBI:30413"/>
    </ligand>
    <ligandPart>
        <name>Fe</name>
        <dbReference type="ChEBI" id="CHEBI:18248"/>
    </ligandPart>
</feature>
<evidence type="ECO:0000256" key="1">
    <source>
        <dbReference type="ARBA" id="ARBA00010617"/>
    </source>
</evidence>
<evidence type="ECO:0000256" key="2">
    <source>
        <dbReference type="ARBA" id="ARBA00023002"/>
    </source>
</evidence>
<keyword evidence="6" id="KW-1185">Reference proteome</keyword>
<keyword evidence="2" id="KW-0560">Oxidoreductase</keyword>
<dbReference type="InterPro" id="IPR001128">
    <property type="entry name" value="Cyt_P450"/>
</dbReference>
<sequence>MVKLQINDTPIEIDYYAVPILLTIGLVVYYITNAIYKLYFSPLSRIPGPWYSAVSSLWLTQQTLAGNRIFAVHALHKKYGPFVRISPTEIAICDIDVVKQIHSTQDPYRKSDWYGRLTDGIDATFAIIPNEAHKARRRAWGNVWSNSYMMTMEPVIRKYVDMCAEKINREVEAGGRPDLMRWLQFMTTDIIAEISYGKSFDMLEKETVNPIVQDLLAIMFIGGVRAEFPFLKTVQKIISYIPHPAIQWFVNCNQRVSDYGDQALSALRREVQSSKDKNGNPRPSLMTKLLDDLSNSSIKHKMNMQEIRHEATNNMIAGSDTVTITGTYMMWVIYRNSEVREKLAAELKDNLGGKEITDEKVQGLPYMRAVIREVLRLYSAAQMGLPRAVPEGGRWLGKYWVPAGTDVTSQGYTLHRDPKVFEDPDAFKPERWFNPTKEMENSMMPWGGQSRNCLGQHLAMMELRLFCAVMLTCCPTTGLADSCTDESMDFENYFIVKPKGHKCELMKVM</sequence>
<dbReference type="Proteomes" id="UP001365542">
    <property type="component" value="Unassembled WGS sequence"/>
</dbReference>
<evidence type="ECO:0000313" key="6">
    <source>
        <dbReference type="Proteomes" id="UP001365542"/>
    </source>
</evidence>
<proteinExistence type="inferred from homology"/>
<dbReference type="PRINTS" id="PR00463">
    <property type="entry name" value="EP450I"/>
</dbReference>
<dbReference type="InterPro" id="IPR050121">
    <property type="entry name" value="Cytochrome_P450_monoxygenase"/>
</dbReference>
<dbReference type="GO" id="GO:0020037">
    <property type="term" value="F:heme binding"/>
    <property type="evidence" value="ECO:0007669"/>
    <property type="project" value="InterPro"/>
</dbReference>
<evidence type="ECO:0000256" key="3">
    <source>
        <dbReference type="PIRSR" id="PIRSR602401-1"/>
    </source>
</evidence>
<protein>
    <recommendedName>
        <fullName evidence="7">Cytochrome P450</fullName>
    </recommendedName>
</protein>
<gene>
    <name evidence="5" type="ORF">TWF694_004956</name>
</gene>
<evidence type="ECO:0000313" key="5">
    <source>
        <dbReference type="EMBL" id="KAK6526359.1"/>
    </source>
</evidence>
<accession>A0AAV9WU80</accession>
<dbReference type="InterPro" id="IPR002401">
    <property type="entry name" value="Cyt_P450_E_grp-I"/>
</dbReference>
<keyword evidence="4" id="KW-1133">Transmembrane helix</keyword>
<evidence type="ECO:0000256" key="4">
    <source>
        <dbReference type="SAM" id="Phobius"/>
    </source>
</evidence>
<dbReference type="Gene3D" id="1.10.630.10">
    <property type="entry name" value="Cytochrome P450"/>
    <property type="match status" value="1"/>
</dbReference>
<dbReference type="GO" id="GO:0016705">
    <property type="term" value="F:oxidoreductase activity, acting on paired donors, with incorporation or reduction of molecular oxygen"/>
    <property type="evidence" value="ECO:0007669"/>
    <property type="project" value="InterPro"/>
</dbReference>
<keyword evidence="3" id="KW-0349">Heme</keyword>
<dbReference type="GO" id="GO:0005506">
    <property type="term" value="F:iron ion binding"/>
    <property type="evidence" value="ECO:0007669"/>
    <property type="project" value="InterPro"/>
</dbReference>
<keyword evidence="4" id="KW-0812">Transmembrane</keyword>
<name>A0AAV9WU80_9PEZI</name>
<comment type="cofactor">
    <cofactor evidence="3">
        <name>heme</name>
        <dbReference type="ChEBI" id="CHEBI:30413"/>
    </cofactor>
</comment>
<evidence type="ECO:0008006" key="7">
    <source>
        <dbReference type="Google" id="ProtNLM"/>
    </source>
</evidence>
<feature type="transmembrane region" description="Helical" evidence="4">
    <location>
        <begin position="15"/>
        <end position="36"/>
    </location>
</feature>
<dbReference type="AlphaFoldDB" id="A0AAV9WU80"/>
<keyword evidence="3" id="KW-0408">Iron</keyword>
<dbReference type="GO" id="GO:0004497">
    <property type="term" value="F:monooxygenase activity"/>
    <property type="evidence" value="ECO:0007669"/>
    <property type="project" value="InterPro"/>
</dbReference>
<dbReference type="PANTHER" id="PTHR24305">
    <property type="entry name" value="CYTOCHROME P450"/>
    <property type="match status" value="1"/>
</dbReference>
<organism evidence="5 6">
    <name type="scientific">Orbilia ellipsospora</name>
    <dbReference type="NCBI Taxonomy" id="2528407"/>
    <lineage>
        <taxon>Eukaryota</taxon>
        <taxon>Fungi</taxon>
        <taxon>Dikarya</taxon>
        <taxon>Ascomycota</taxon>
        <taxon>Pezizomycotina</taxon>
        <taxon>Orbiliomycetes</taxon>
        <taxon>Orbiliales</taxon>
        <taxon>Orbiliaceae</taxon>
        <taxon>Orbilia</taxon>
    </lineage>
</organism>
<reference evidence="5 6" key="1">
    <citation type="submission" date="2019-10" db="EMBL/GenBank/DDBJ databases">
        <authorList>
            <person name="Palmer J.M."/>
        </authorList>
    </citation>
    <scope>NUCLEOTIDE SEQUENCE [LARGE SCALE GENOMIC DNA]</scope>
    <source>
        <strain evidence="5 6">TWF694</strain>
    </source>
</reference>
<dbReference type="Pfam" id="PF00067">
    <property type="entry name" value="p450"/>
    <property type="match status" value="1"/>
</dbReference>
<keyword evidence="3" id="KW-0479">Metal-binding</keyword>
<comment type="caution">
    <text evidence="5">The sequence shown here is derived from an EMBL/GenBank/DDBJ whole genome shotgun (WGS) entry which is preliminary data.</text>
</comment>
<keyword evidence="4" id="KW-0472">Membrane</keyword>
<dbReference type="InterPro" id="IPR036396">
    <property type="entry name" value="Cyt_P450_sf"/>
</dbReference>
<dbReference type="PANTHER" id="PTHR24305:SF96">
    <property type="entry name" value="CYTOCHROME P450 MONOOXYGENASE STCB-RELATED"/>
    <property type="match status" value="1"/>
</dbReference>